<keyword evidence="3" id="KW-1185">Reference proteome</keyword>
<dbReference type="EMBL" id="JAVDSB010000011">
    <property type="protein sequence ID" value="MDR6553583.1"/>
    <property type="molecule type" value="Genomic_DNA"/>
</dbReference>
<name>A0ABU1P1J3_9BACL</name>
<evidence type="ECO:0000313" key="2">
    <source>
        <dbReference type="EMBL" id="MDR6553583.1"/>
    </source>
</evidence>
<comment type="caution">
    <text evidence="2">The sequence shown here is derived from an EMBL/GenBank/DDBJ whole genome shotgun (WGS) entry which is preliminary data.</text>
</comment>
<dbReference type="PANTHER" id="PTHR24096">
    <property type="entry name" value="LONG-CHAIN-FATTY-ACID--COA LIGASE"/>
    <property type="match status" value="1"/>
</dbReference>
<feature type="domain" description="AMP-dependent synthetase/ligase" evidence="1">
    <location>
        <begin position="5"/>
        <end position="332"/>
    </location>
</feature>
<dbReference type="PANTHER" id="PTHR24096:SF267">
    <property type="entry name" value="MALONATE--COA LIGASE ACSF3, MITOCHONDRIAL"/>
    <property type="match status" value="1"/>
</dbReference>
<dbReference type="InterPro" id="IPR042099">
    <property type="entry name" value="ANL_N_sf"/>
</dbReference>
<gene>
    <name evidence="2" type="ORF">J2736_004790</name>
</gene>
<dbReference type="InterPro" id="IPR000873">
    <property type="entry name" value="AMP-dep_synth/lig_dom"/>
</dbReference>
<dbReference type="RefSeq" id="WP_310501047.1">
    <property type="nucleotide sequence ID" value="NZ_JAVDSB010000011.1"/>
</dbReference>
<dbReference type="Proteomes" id="UP001267290">
    <property type="component" value="Unassembled WGS sequence"/>
</dbReference>
<protein>
    <submittedName>
        <fullName evidence="2">Long-subunit acyl-CoA synthetase (AMP-forming)</fullName>
    </submittedName>
</protein>
<dbReference type="Gene3D" id="3.40.50.12780">
    <property type="entry name" value="N-terminal domain of ligase-like"/>
    <property type="match status" value="1"/>
</dbReference>
<dbReference type="Pfam" id="PF00501">
    <property type="entry name" value="AMP-binding"/>
    <property type="match status" value="1"/>
</dbReference>
<reference evidence="2 3" key="1">
    <citation type="submission" date="2023-07" db="EMBL/GenBank/DDBJ databases">
        <title>Sorghum-associated microbial communities from plants grown in Nebraska, USA.</title>
        <authorList>
            <person name="Schachtman D."/>
        </authorList>
    </citation>
    <scope>NUCLEOTIDE SEQUENCE [LARGE SCALE GENOMIC DNA]</scope>
    <source>
        <strain evidence="2 3">CC258</strain>
    </source>
</reference>
<accession>A0ABU1P1J3</accession>
<evidence type="ECO:0000313" key="3">
    <source>
        <dbReference type="Proteomes" id="UP001267290"/>
    </source>
</evidence>
<evidence type="ECO:0000259" key="1">
    <source>
        <dbReference type="Pfam" id="PF00501"/>
    </source>
</evidence>
<sequence>MSVFWNLNNQNEQQAVVSTDHNSITYSALQQLVDDFKSNLPSATNKQLGLLLCSNDEVTLVAYLASLQSGHAVMLVDEQLERSLLEKIIDTYKPTWIASTSMVHTFEDYQQSLSFLWVEKHPSQTIDVHPDLAVLLSTSGTTGSAKFVRLSYENLQANALSISKYLQLDATERAITTLPFQYSYGLSVINSHLLVGGALIMTKASVLSKEFWSLFKEQEATSLAGVPYTYQMLHRLRFGSMELPSLRYFTQAGGRLATNLVQSFHEVARETGRRFYVMYGQTEATARMSYVPSELLSEKVDSVGKAIPNGKFQIDEETSELIYEGPNVMLGYAEAPEDLAKGDELKGKLHTGDIADMDDEGFVYIKGRMKRFIKLFGLRMNLDEIEKQLEAAMSVTVACTGNDDKLIILTEDETNIDRIKEFLRNLYKLHASSFSVKAVPMLPRLENGKMNYTKLKEMML</sequence>
<dbReference type="SUPFAM" id="SSF56801">
    <property type="entry name" value="Acetyl-CoA synthetase-like"/>
    <property type="match status" value="1"/>
</dbReference>
<proteinExistence type="predicted"/>
<organism evidence="2 3">
    <name type="scientific">Paenibacillus qinlingensis</name>
    <dbReference type="NCBI Taxonomy" id="1837343"/>
    <lineage>
        <taxon>Bacteria</taxon>
        <taxon>Bacillati</taxon>
        <taxon>Bacillota</taxon>
        <taxon>Bacilli</taxon>
        <taxon>Bacillales</taxon>
        <taxon>Paenibacillaceae</taxon>
        <taxon>Paenibacillus</taxon>
    </lineage>
</organism>